<keyword evidence="7 19" id="KW-1003">Cell membrane</keyword>
<gene>
    <name evidence="19" type="primary">cobS</name>
    <name evidence="20" type="ORF">NZD86_09660</name>
</gene>
<evidence type="ECO:0000256" key="15">
    <source>
        <dbReference type="ARBA" id="ARBA00032605"/>
    </source>
</evidence>
<evidence type="ECO:0000256" key="16">
    <source>
        <dbReference type="ARBA" id="ARBA00032853"/>
    </source>
</evidence>
<dbReference type="Proteomes" id="UP001164803">
    <property type="component" value="Chromosome"/>
</dbReference>
<feature type="transmembrane region" description="Helical" evidence="19">
    <location>
        <begin position="20"/>
        <end position="38"/>
    </location>
</feature>
<dbReference type="Pfam" id="PF02654">
    <property type="entry name" value="CobS"/>
    <property type="match status" value="1"/>
</dbReference>
<keyword evidence="10 19" id="KW-0812">Transmembrane</keyword>
<evidence type="ECO:0000256" key="6">
    <source>
        <dbReference type="ARBA" id="ARBA00015850"/>
    </source>
</evidence>
<evidence type="ECO:0000256" key="11">
    <source>
        <dbReference type="ARBA" id="ARBA00022842"/>
    </source>
</evidence>
<feature type="transmembrane region" description="Helical" evidence="19">
    <location>
        <begin position="73"/>
        <end position="91"/>
    </location>
</feature>
<dbReference type="EMBL" id="CP104064">
    <property type="protein sequence ID" value="WAH38714.1"/>
    <property type="molecule type" value="Genomic_DNA"/>
</dbReference>
<name>A0ABY6Z8Y0_9BACL</name>
<evidence type="ECO:0000256" key="7">
    <source>
        <dbReference type="ARBA" id="ARBA00022475"/>
    </source>
</evidence>
<feature type="transmembrane region" description="Helical" evidence="19">
    <location>
        <begin position="150"/>
        <end position="170"/>
    </location>
</feature>
<feature type="transmembrane region" description="Helical" evidence="19">
    <location>
        <begin position="244"/>
        <end position="267"/>
    </location>
</feature>
<reference evidence="20" key="1">
    <citation type="submission" date="2022-08" db="EMBL/GenBank/DDBJ databases">
        <title>Alicyclobacillus dauci DSM2870, complete genome.</title>
        <authorList>
            <person name="Wang Q."/>
            <person name="Cai R."/>
            <person name="Wang Z."/>
        </authorList>
    </citation>
    <scope>NUCLEOTIDE SEQUENCE</scope>
    <source>
        <strain evidence="20">DSM 28700</strain>
    </source>
</reference>
<evidence type="ECO:0000256" key="12">
    <source>
        <dbReference type="ARBA" id="ARBA00022989"/>
    </source>
</evidence>
<evidence type="ECO:0000256" key="18">
    <source>
        <dbReference type="ARBA" id="ARBA00049504"/>
    </source>
</evidence>
<proteinExistence type="inferred from homology"/>
<evidence type="ECO:0000256" key="4">
    <source>
        <dbReference type="ARBA" id="ARBA00010561"/>
    </source>
</evidence>
<dbReference type="RefSeq" id="WP_268046302.1">
    <property type="nucleotide sequence ID" value="NZ_CP104064.1"/>
</dbReference>
<keyword evidence="9 19" id="KW-0808">Transferase</keyword>
<evidence type="ECO:0000256" key="19">
    <source>
        <dbReference type="HAMAP-Rule" id="MF_00719"/>
    </source>
</evidence>
<evidence type="ECO:0000256" key="1">
    <source>
        <dbReference type="ARBA" id="ARBA00001946"/>
    </source>
</evidence>
<evidence type="ECO:0000256" key="14">
    <source>
        <dbReference type="ARBA" id="ARBA00025228"/>
    </source>
</evidence>
<evidence type="ECO:0000256" key="5">
    <source>
        <dbReference type="ARBA" id="ARBA00013200"/>
    </source>
</evidence>
<evidence type="ECO:0000256" key="9">
    <source>
        <dbReference type="ARBA" id="ARBA00022679"/>
    </source>
</evidence>
<evidence type="ECO:0000256" key="10">
    <source>
        <dbReference type="ARBA" id="ARBA00022692"/>
    </source>
</evidence>
<evidence type="ECO:0000256" key="17">
    <source>
        <dbReference type="ARBA" id="ARBA00048623"/>
    </source>
</evidence>
<dbReference type="EC" id="2.7.8.26" evidence="5 19"/>
<feature type="transmembrane region" description="Helical" evidence="19">
    <location>
        <begin position="214"/>
        <end position="232"/>
    </location>
</feature>
<comment type="function">
    <text evidence="14 19">Joins adenosylcobinamide-GDP and alpha-ribazole to generate adenosylcobalamin (Ado-cobalamin). Also synthesizes adenosylcobalamin 5'-phosphate from adenosylcobinamide-GDP and alpha-ribazole 5'-phosphate.</text>
</comment>
<protein>
    <recommendedName>
        <fullName evidence="6 19">Adenosylcobinamide-GDP ribazoletransferase</fullName>
        <ecNumber evidence="5 19">2.7.8.26</ecNumber>
    </recommendedName>
    <alternativeName>
        <fullName evidence="16 19">Cobalamin synthase</fullName>
    </alternativeName>
    <alternativeName>
        <fullName evidence="15 19">Cobalamin-5'-phosphate synthase</fullName>
    </alternativeName>
</protein>
<feature type="transmembrane region" description="Helical" evidence="19">
    <location>
        <begin position="50"/>
        <end position="67"/>
    </location>
</feature>
<comment type="pathway">
    <text evidence="3 19">Cofactor biosynthesis; adenosylcobalamin biosynthesis; adenosylcobalamin from cob(II)yrinate a,c-diamide: step 7/7.</text>
</comment>
<keyword evidence="21" id="KW-1185">Reference proteome</keyword>
<organism evidence="20 21">
    <name type="scientific">Alicyclobacillus dauci</name>
    <dbReference type="NCBI Taxonomy" id="1475485"/>
    <lineage>
        <taxon>Bacteria</taxon>
        <taxon>Bacillati</taxon>
        <taxon>Bacillota</taxon>
        <taxon>Bacilli</taxon>
        <taxon>Bacillales</taxon>
        <taxon>Alicyclobacillaceae</taxon>
        <taxon>Alicyclobacillus</taxon>
    </lineage>
</organism>
<comment type="catalytic activity">
    <reaction evidence="18 19">
        <text>alpha-ribazole 5'-phosphate + adenosylcob(III)inamide-GDP = adenosylcob(III)alamin 5'-phosphate + GMP + H(+)</text>
        <dbReference type="Rhea" id="RHEA:23560"/>
        <dbReference type="ChEBI" id="CHEBI:15378"/>
        <dbReference type="ChEBI" id="CHEBI:57918"/>
        <dbReference type="ChEBI" id="CHEBI:58115"/>
        <dbReference type="ChEBI" id="CHEBI:60487"/>
        <dbReference type="ChEBI" id="CHEBI:60493"/>
        <dbReference type="EC" id="2.7.8.26"/>
    </reaction>
</comment>
<evidence type="ECO:0000256" key="2">
    <source>
        <dbReference type="ARBA" id="ARBA00004651"/>
    </source>
</evidence>
<dbReference type="HAMAP" id="MF_00719">
    <property type="entry name" value="CobS"/>
    <property type="match status" value="1"/>
</dbReference>
<keyword evidence="13 19" id="KW-0472">Membrane</keyword>
<keyword evidence="8 19" id="KW-0169">Cobalamin biosynthesis</keyword>
<feature type="transmembrane region" description="Helical" evidence="19">
    <location>
        <begin position="191"/>
        <end position="208"/>
    </location>
</feature>
<keyword evidence="12 19" id="KW-1133">Transmembrane helix</keyword>
<feature type="transmembrane region" description="Helical" evidence="19">
    <location>
        <begin position="125"/>
        <end position="144"/>
    </location>
</feature>
<comment type="similarity">
    <text evidence="4 19">Belongs to the CobS family.</text>
</comment>
<keyword evidence="11 19" id="KW-0460">Magnesium</keyword>
<accession>A0ABY6Z8Y0</accession>
<sequence>MLINMIKGKKDVRTPMRGIWRAFVLSWQFFTIIPAPHIASPSEREMRRSAYFLPVIGLILGGILVGSRDLFSYVVPVGAATFLAITLYILCTGALHIDGLMDTADAIGSRKPRDEALSIMKDSRVGAMGAIAAVLLVAGKWIAIASLGSSTYPLIFVPMFSRLAMLWSMMLVPAAKPSGLGAMFALRVRPLYVVAVSAFCLALTLLFVPFFSVIVLFVVFFAPVFAFSYAMAHRFGGMTGDTYGALAELTEWVLYFVALGLMTHPVFP</sequence>
<comment type="subcellular location">
    <subcellularLocation>
        <location evidence="2 19">Cell membrane</location>
        <topology evidence="2 19">Multi-pass membrane protein</topology>
    </subcellularLocation>
</comment>
<evidence type="ECO:0000256" key="8">
    <source>
        <dbReference type="ARBA" id="ARBA00022573"/>
    </source>
</evidence>
<dbReference type="PANTHER" id="PTHR34148">
    <property type="entry name" value="ADENOSYLCOBINAMIDE-GDP RIBAZOLETRANSFERASE"/>
    <property type="match status" value="1"/>
</dbReference>
<comment type="catalytic activity">
    <reaction evidence="17 19">
        <text>alpha-ribazole + adenosylcob(III)inamide-GDP = adenosylcob(III)alamin + GMP + H(+)</text>
        <dbReference type="Rhea" id="RHEA:16049"/>
        <dbReference type="ChEBI" id="CHEBI:10329"/>
        <dbReference type="ChEBI" id="CHEBI:15378"/>
        <dbReference type="ChEBI" id="CHEBI:18408"/>
        <dbReference type="ChEBI" id="CHEBI:58115"/>
        <dbReference type="ChEBI" id="CHEBI:60487"/>
        <dbReference type="EC" id="2.7.8.26"/>
    </reaction>
</comment>
<dbReference type="InterPro" id="IPR003805">
    <property type="entry name" value="CobS"/>
</dbReference>
<dbReference type="PANTHER" id="PTHR34148:SF1">
    <property type="entry name" value="ADENOSYLCOBINAMIDE-GDP RIBAZOLETRANSFERASE"/>
    <property type="match status" value="1"/>
</dbReference>
<evidence type="ECO:0000256" key="3">
    <source>
        <dbReference type="ARBA" id="ARBA00004663"/>
    </source>
</evidence>
<evidence type="ECO:0000313" key="21">
    <source>
        <dbReference type="Proteomes" id="UP001164803"/>
    </source>
</evidence>
<comment type="cofactor">
    <cofactor evidence="1 19">
        <name>Mg(2+)</name>
        <dbReference type="ChEBI" id="CHEBI:18420"/>
    </cofactor>
</comment>
<evidence type="ECO:0000313" key="20">
    <source>
        <dbReference type="EMBL" id="WAH38714.1"/>
    </source>
</evidence>
<evidence type="ECO:0000256" key="13">
    <source>
        <dbReference type="ARBA" id="ARBA00023136"/>
    </source>
</evidence>